<protein>
    <submittedName>
        <fullName evidence="2">General stress protein</fullName>
    </submittedName>
</protein>
<dbReference type="InterPro" id="IPR025889">
    <property type="entry name" value="GSP17M-like_dom"/>
</dbReference>
<sequence length="108" mass="12436">MAYVKDYKNDQNIEHDIKKLLGNGVSQEDIYVLTHDDEHTEDLAHKTRTHTIELMQSEGFDQKGNELRAKLEEVGVSEESAEQYEAMLDQGKILLIVRGERDFDDLLS</sequence>
<dbReference type="Pfam" id="PF11181">
    <property type="entry name" value="YflT"/>
    <property type="match status" value="1"/>
</dbReference>
<name>A0ABW5QBK5_9BACI</name>
<feature type="domain" description="General stress protein 17M-like" evidence="1">
    <location>
        <begin position="4"/>
        <end position="91"/>
    </location>
</feature>
<reference evidence="3" key="1">
    <citation type="journal article" date="2019" name="Int. J. Syst. Evol. Microbiol.">
        <title>The Global Catalogue of Microorganisms (GCM) 10K type strain sequencing project: providing services to taxonomists for standard genome sequencing and annotation.</title>
        <authorList>
            <consortium name="The Broad Institute Genomics Platform"/>
            <consortium name="The Broad Institute Genome Sequencing Center for Infectious Disease"/>
            <person name="Wu L."/>
            <person name="Ma J."/>
        </authorList>
    </citation>
    <scope>NUCLEOTIDE SEQUENCE [LARGE SCALE GENOMIC DNA]</scope>
    <source>
        <strain evidence="3">TISTR 1571</strain>
    </source>
</reference>
<dbReference type="EMBL" id="JBHUMZ010000022">
    <property type="protein sequence ID" value="MFD2639198.1"/>
    <property type="molecule type" value="Genomic_DNA"/>
</dbReference>
<dbReference type="RefSeq" id="WP_054754442.1">
    <property type="nucleotide sequence ID" value="NZ_JBHUMZ010000022.1"/>
</dbReference>
<proteinExistence type="predicted"/>
<organism evidence="2 3">
    <name type="scientific">Piscibacillus salipiscarius</name>
    <dbReference type="NCBI Taxonomy" id="299480"/>
    <lineage>
        <taxon>Bacteria</taxon>
        <taxon>Bacillati</taxon>
        <taxon>Bacillota</taxon>
        <taxon>Bacilli</taxon>
        <taxon>Bacillales</taxon>
        <taxon>Bacillaceae</taxon>
        <taxon>Piscibacillus</taxon>
    </lineage>
</organism>
<keyword evidence="3" id="KW-1185">Reference proteome</keyword>
<accession>A0ABW5QBK5</accession>
<evidence type="ECO:0000313" key="3">
    <source>
        <dbReference type="Proteomes" id="UP001597452"/>
    </source>
</evidence>
<dbReference type="Proteomes" id="UP001597452">
    <property type="component" value="Unassembled WGS sequence"/>
</dbReference>
<evidence type="ECO:0000313" key="2">
    <source>
        <dbReference type="EMBL" id="MFD2639198.1"/>
    </source>
</evidence>
<gene>
    <name evidence="2" type="ORF">ACFSW4_10005</name>
</gene>
<comment type="caution">
    <text evidence="2">The sequence shown here is derived from an EMBL/GenBank/DDBJ whole genome shotgun (WGS) entry which is preliminary data.</text>
</comment>
<evidence type="ECO:0000259" key="1">
    <source>
        <dbReference type="Pfam" id="PF11181"/>
    </source>
</evidence>